<organism evidence="2 3">
    <name type="scientific">Companilactobacillus baiquanensis</name>
    <dbReference type="NCBI Taxonomy" id="2486005"/>
    <lineage>
        <taxon>Bacteria</taxon>
        <taxon>Bacillati</taxon>
        <taxon>Bacillota</taxon>
        <taxon>Bacilli</taxon>
        <taxon>Lactobacillales</taxon>
        <taxon>Lactobacillaceae</taxon>
        <taxon>Companilactobacillus</taxon>
    </lineage>
</organism>
<dbReference type="Gene3D" id="2.60.120.200">
    <property type="match status" value="1"/>
</dbReference>
<gene>
    <name evidence="2" type="ORF">ACFP1F_01635</name>
</gene>
<name>A0ABW1UUH3_9LACO</name>
<sequence>MRINEISKKIVIIFFLLFNFTIISFINNNYLIVNSIAAEKKLPADEDPEDPIDLQNALDTAPRGLDISDPTFQQGVFTKVDSSENMNSSKVIKRNALDRSDNTRILRVNHGHYQLGSIWSNIDQSNYLDISKDQTMSMWLYFGHPINSSKPKEVGDGMAFVLQNAQDDPKNTDNPFGGIRAISRFKGNPAPGETLGVWGADFDNLSPNFGETDKILPTAIQNSFAIEFDTFLNILGEYKDISGEGVSFEYRIQRFHKPPIKGQHINMDYPDVSDTYFPWFSTVDREKDYYVMNHNNLVDELNLTNSKWHHMTVKFNHSNSVLSYTFDDKNSVDGTALPNPISKSIKLDMSHFKLNGSNKLRWGFTGSTGKYMENNLIVFESIPSFVSADSTTSIKDNTKNKVLTATDKHVDSGDELSFIYNLNYKNGSKEWSKILAKINLPKQVSYTSGTITYSDGTSEEIPLSEYSNDQVIHTLGRALSNNMNHAKIELHANVNLVGEQTKVPMTHVKFESDNFIIDDDNQDFIIDLPQMMISAKSAVSIDGISLDKVPDQIPINGEVWYTNGNNIRPSDVTLHINMGKYTNEFNLTKYNGSNAAFDFEIPKTELIKGQNILTIYATDNKGLQTGKVQLIFNISGNLEFGDFEKKVSFQNIKQVQSNEIIPRQDGWQVEVIDGRNSGQGWTLQAKSTDLFNELGHKLDGNIIYRSLNGRIYPLNNYQSIYWNTKESDDVQTVDVASEWTKDSGVLLQLGKYNPAGVYSGTISWSLVDGIKNI</sequence>
<proteinExistence type="predicted"/>
<feature type="transmembrane region" description="Helical" evidence="1">
    <location>
        <begin position="12"/>
        <end position="33"/>
    </location>
</feature>
<keyword evidence="1" id="KW-1133">Transmembrane helix</keyword>
<comment type="caution">
    <text evidence="2">The sequence shown here is derived from an EMBL/GenBank/DDBJ whole genome shotgun (WGS) entry which is preliminary data.</text>
</comment>
<keyword evidence="1" id="KW-0812">Transmembrane</keyword>
<evidence type="ECO:0000313" key="3">
    <source>
        <dbReference type="Proteomes" id="UP001596186"/>
    </source>
</evidence>
<protein>
    <recommendedName>
        <fullName evidence="4">Extracellular protein</fullName>
    </recommendedName>
</protein>
<dbReference type="Proteomes" id="UP001596186">
    <property type="component" value="Unassembled WGS sequence"/>
</dbReference>
<dbReference type="InterPro" id="IPR013320">
    <property type="entry name" value="ConA-like_dom_sf"/>
</dbReference>
<keyword evidence="1" id="KW-0472">Membrane</keyword>
<keyword evidence="3" id="KW-1185">Reference proteome</keyword>
<reference evidence="3" key="1">
    <citation type="journal article" date="2019" name="Int. J. Syst. Evol. Microbiol.">
        <title>The Global Catalogue of Microorganisms (GCM) 10K type strain sequencing project: providing services to taxonomists for standard genome sequencing and annotation.</title>
        <authorList>
            <consortium name="The Broad Institute Genomics Platform"/>
            <consortium name="The Broad Institute Genome Sequencing Center for Infectious Disease"/>
            <person name="Wu L."/>
            <person name="Ma J."/>
        </authorList>
    </citation>
    <scope>NUCLEOTIDE SEQUENCE [LARGE SCALE GENOMIC DNA]</scope>
    <source>
        <strain evidence="3">CCM 8895</strain>
    </source>
</reference>
<dbReference type="SUPFAM" id="SSF49899">
    <property type="entry name" value="Concanavalin A-like lectins/glucanases"/>
    <property type="match status" value="1"/>
</dbReference>
<dbReference type="RefSeq" id="WP_125591960.1">
    <property type="nucleotide sequence ID" value="NZ_JBHSSN010000002.1"/>
</dbReference>
<evidence type="ECO:0000256" key="1">
    <source>
        <dbReference type="SAM" id="Phobius"/>
    </source>
</evidence>
<evidence type="ECO:0008006" key="4">
    <source>
        <dbReference type="Google" id="ProtNLM"/>
    </source>
</evidence>
<dbReference type="EMBL" id="JBHSSN010000002">
    <property type="protein sequence ID" value="MFC6322469.1"/>
    <property type="molecule type" value="Genomic_DNA"/>
</dbReference>
<accession>A0ABW1UUH3</accession>
<evidence type="ECO:0000313" key="2">
    <source>
        <dbReference type="EMBL" id="MFC6322469.1"/>
    </source>
</evidence>